<feature type="signal peptide" evidence="2">
    <location>
        <begin position="1"/>
        <end position="19"/>
    </location>
</feature>
<dbReference type="PANTHER" id="PTHR11802:SF201">
    <property type="entry name" value="CARBOXYPEPTIDASE"/>
    <property type="match status" value="1"/>
</dbReference>
<dbReference type="InterPro" id="IPR018202">
    <property type="entry name" value="Ser_caboxypep_ser_AS"/>
</dbReference>
<dbReference type="Proteomes" id="UP000663829">
    <property type="component" value="Unassembled WGS sequence"/>
</dbReference>
<dbReference type="InterPro" id="IPR029058">
    <property type="entry name" value="AB_hydrolase_fold"/>
</dbReference>
<evidence type="ECO:0000313" key="5">
    <source>
        <dbReference type="Proteomes" id="UP000663829"/>
    </source>
</evidence>
<dbReference type="PANTHER" id="PTHR11802">
    <property type="entry name" value="SERINE PROTEASE FAMILY S10 SERINE CARBOXYPEPTIDASE"/>
    <property type="match status" value="1"/>
</dbReference>
<dbReference type="PROSITE" id="PS00131">
    <property type="entry name" value="CARBOXYPEPT_SER_SER"/>
    <property type="match status" value="1"/>
</dbReference>
<dbReference type="GO" id="GO:0006508">
    <property type="term" value="P:proteolysis"/>
    <property type="evidence" value="ECO:0007669"/>
    <property type="project" value="UniProtKB-KW"/>
</dbReference>
<reference evidence="3" key="1">
    <citation type="submission" date="2021-02" db="EMBL/GenBank/DDBJ databases">
        <authorList>
            <person name="Nowell W R."/>
        </authorList>
    </citation>
    <scope>NUCLEOTIDE SEQUENCE</scope>
</reference>
<keyword evidence="2" id="KW-0378">Hydrolase</keyword>
<feature type="chain" id="PRO_5035953062" description="Carboxypeptidase" evidence="2">
    <location>
        <begin position="20"/>
        <end position="225"/>
    </location>
</feature>
<proteinExistence type="inferred from homology"/>
<dbReference type="SUPFAM" id="SSF53474">
    <property type="entry name" value="alpha/beta-Hydrolases"/>
    <property type="match status" value="1"/>
</dbReference>
<dbReference type="Gene3D" id="3.40.50.1820">
    <property type="entry name" value="alpha/beta hydrolase"/>
    <property type="match status" value="1"/>
</dbReference>
<comment type="caution">
    <text evidence="3">The sequence shown here is derived from an EMBL/GenBank/DDBJ whole genome shotgun (WGS) entry which is preliminary data.</text>
</comment>
<dbReference type="Proteomes" id="UP000681722">
    <property type="component" value="Unassembled WGS sequence"/>
</dbReference>
<keyword evidence="5" id="KW-1185">Reference proteome</keyword>
<dbReference type="AlphaFoldDB" id="A0A814JDA2"/>
<dbReference type="EMBL" id="CAJOBC010003933">
    <property type="protein sequence ID" value="CAF3807238.1"/>
    <property type="molecule type" value="Genomic_DNA"/>
</dbReference>
<evidence type="ECO:0000256" key="2">
    <source>
        <dbReference type="RuleBase" id="RU361156"/>
    </source>
</evidence>
<dbReference type="GO" id="GO:0004185">
    <property type="term" value="F:serine-type carboxypeptidase activity"/>
    <property type="evidence" value="ECO:0007669"/>
    <property type="project" value="UniProtKB-UniRule"/>
</dbReference>
<dbReference type="OrthoDB" id="443318at2759"/>
<dbReference type="EC" id="3.4.16.-" evidence="2"/>
<dbReference type="Pfam" id="PF00450">
    <property type="entry name" value="Peptidase_S10"/>
    <property type="match status" value="1"/>
</dbReference>
<organism evidence="3 5">
    <name type="scientific">Didymodactylos carnosus</name>
    <dbReference type="NCBI Taxonomy" id="1234261"/>
    <lineage>
        <taxon>Eukaryota</taxon>
        <taxon>Metazoa</taxon>
        <taxon>Spiralia</taxon>
        <taxon>Gnathifera</taxon>
        <taxon>Rotifera</taxon>
        <taxon>Eurotatoria</taxon>
        <taxon>Bdelloidea</taxon>
        <taxon>Philodinida</taxon>
        <taxon>Philodinidae</taxon>
        <taxon>Didymodactylos</taxon>
    </lineage>
</organism>
<comment type="similarity">
    <text evidence="1 2">Belongs to the peptidase S10 family.</text>
</comment>
<evidence type="ECO:0000313" key="4">
    <source>
        <dbReference type="EMBL" id="CAF3807238.1"/>
    </source>
</evidence>
<sequence>MIRFVLLLLFLLFHIIVHGIHFSTLSGRKPISPFEEVLTNQGKHHRPFQNKVRRSSKSLGGYTTKAKADYIDSLPGILSSEINFRQFSGYLTISNNTKHIFYWFVESQSEPESKPLIWWTNGGPGCSGLISLFEEFGPFRVQPDNVTLLKNPYSWNRVANFLFVESPIGTGFSYSDVPHRDYVEWTDLQTAQDNYFAIQAFFNKFPQYRTHDLYLSSESYGGHSN</sequence>
<gene>
    <name evidence="3" type="ORF">GPM918_LOCUS15564</name>
    <name evidence="4" type="ORF">SRO942_LOCUS15564</name>
</gene>
<protein>
    <recommendedName>
        <fullName evidence="2">Carboxypeptidase</fullName>
        <ecNumber evidence="2">3.4.16.-</ecNumber>
    </recommendedName>
</protein>
<dbReference type="InterPro" id="IPR001563">
    <property type="entry name" value="Peptidase_S10"/>
</dbReference>
<keyword evidence="2" id="KW-0645">Protease</keyword>
<dbReference type="PRINTS" id="PR00724">
    <property type="entry name" value="CRBOXYPTASEC"/>
</dbReference>
<evidence type="ECO:0000313" key="3">
    <source>
        <dbReference type="EMBL" id="CAF1036712.1"/>
    </source>
</evidence>
<dbReference type="EMBL" id="CAJNOQ010003933">
    <property type="protein sequence ID" value="CAF1036712.1"/>
    <property type="molecule type" value="Genomic_DNA"/>
</dbReference>
<keyword evidence="2" id="KW-0732">Signal</keyword>
<accession>A0A814JDA2</accession>
<keyword evidence="2" id="KW-0121">Carboxypeptidase</keyword>
<name>A0A814JDA2_9BILA</name>
<evidence type="ECO:0000256" key="1">
    <source>
        <dbReference type="ARBA" id="ARBA00009431"/>
    </source>
</evidence>